<keyword evidence="8" id="KW-0282">Flagellum</keyword>
<dbReference type="InterPro" id="IPR007412">
    <property type="entry name" value="FlgM"/>
</dbReference>
<evidence type="ECO:0000256" key="4">
    <source>
        <dbReference type="ARBA" id="ARBA00022795"/>
    </source>
</evidence>
<keyword evidence="8" id="KW-0966">Cell projection</keyword>
<gene>
    <name evidence="8" type="primary">flgM</name>
    <name evidence="8" type="ORF">DWV06_18160</name>
</gene>
<name>A0A371AQQ0_9FIRM</name>
<evidence type="ECO:0000256" key="6">
    <source>
        <dbReference type="ARBA" id="ARBA00023163"/>
    </source>
</evidence>
<keyword evidence="8" id="KW-0969">Cilium</keyword>
<evidence type="ECO:0000313" key="8">
    <source>
        <dbReference type="EMBL" id="RDU21906.1"/>
    </source>
</evidence>
<keyword evidence="3" id="KW-0678">Repressor</keyword>
<dbReference type="InterPro" id="IPR031316">
    <property type="entry name" value="FlgM_C"/>
</dbReference>
<dbReference type="SUPFAM" id="SSF101498">
    <property type="entry name" value="Anti-sigma factor FlgM"/>
    <property type="match status" value="1"/>
</dbReference>
<evidence type="ECO:0000256" key="5">
    <source>
        <dbReference type="ARBA" id="ARBA00023015"/>
    </source>
</evidence>
<dbReference type="Proteomes" id="UP000255036">
    <property type="component" value="Unassembled WGS sequence"/>
</dbReference>
<proteinExistence type="inferred from homology"/>
<dbReference type="GO" id="GO:0044781">
    <property type="term" value="P:bacterial-type flagellum organization"/>
    <property type="evidence" value="ECO:0007669"/>
    <property type="project" value="UniProtKB-KW"/>
</dbReference>
<evidence type="ECO:0000256" key="2">
    <source>
        <dbReference type="ARBA" id="ARBA00017823"/>
    </source>
</evidence>
<comment type="similarity">
    <text evidence="1">Belongs to the FlgM family.</text>
</comment>
<evidence type="ECO:0000256" key="3">
    <source>
        <dbReference type="ARBA" id="ARBA00022491"/>
    </source>
</evidence>
<accession>A0A371AQQ0</accession>
<protein>
    <recommendedName>
        <fullName evidence="2">Negative regulator of flagellin synthesis</fullName>
    </recommendedName>
</protein>
<keyword evidence="4" id="KW-1005">Bacterial flagellum biogenesis</keyword>
<dbReference type="RefSeq" id="WP_115483638.1">
    <property type="nucleotide sequence ID" value="NZ_QRCT01000051.1"/>
</dbReference>
<feature type="domain" description="Anti-sigma-28 factor FlgM C-terminal" evidence="7">
    <location>
        <begin position="31"/>
        <end position="85"/>
    </location>
</feature>
<dbReference type="NCBIfam" id="TIGR03824">
    <property type="entry name" value="FlgM_jcvi"/>
    <property type="match status" value="1"/>
</dbReference>
<organism evidence="8 9">
    <name type="scientific">Anaerosacchariphilus polymeriproducens</name>
    <dbReference type="NCBI Taxonomy" id="1812858"/>
    <lineage>
        <taxon>Bacteria</taxon>
        <taxon>Bacillati</taxon>
        <taxon>Bacillota</taxon>
        <taxon>Clostridia</taxon>
        <taxon>Lachnospirales</taxon>
        <taxon>Lachnospiraceae</taxon>
        <taxon>Anaerosacchariphilus</taxon>
    </lineage>
</organism>
<sequence>MRIDAYNKISQLYNTNKVNKCQKTADVQASDKVQISQAGLDFQLAKKAVAEAPDVREDVVSSLKSSVKAGTYQVDNEDFASKLMQKYKDMI</sequence>
<keyword evidence="9" id="KW-1185">Reference proteome</keyword>
<keyword evidence="5" id="KW-0805">Transcription regulation</keyword>
<keyword evidence="6" id="KW-0804">Transcription</keyword>
<dbReference type="EMBL" id="QRCT01000051">
    <property type="protein sequence ID" value="RDU21906.1"/>
    <property type="molecule type" value="Genomic_DNA"/>
</dbReference>
<evidence type="ECO:0000259" key="7">
    <source>
        <dbReference type="Pfam" id="PF04316"/>
    </source>
</evidence>
<dbReference type="Pfam" id="PF04316">
    <property type="entry name" value="FlgM"/>
    <property type="match status" value="1"/>
</dbReference>
<dbReference type="InterPro" id="IPR035890">
    <property type="entry name" value="Anti-sigma-28_factor_FlgM_sf"/>
</dbReference>
<dbReference type="OrthoDB" id="1767600at2"/>
<reference evidence="8 9" key="1">
    <citation type="submission" date="2018-07" db="EMBL/GenBank/DDBJ databases">
        <title>Anaerosacharophilus polymeroproducens gen. nov. sp. nov., an anaerobic bacterium isolated from salt field.</title>
        <authorList>
            <person name="Kim W."/>
            <person name="Yang S.-H."/>
            <person name="Oh J."/>
            <person name="Lee J.-H."/>
            <person name="Kwon K.K."/>
        </authorList>
    </citation>
    <scope>NUCLEOTIDE SEQUENCE [LARGE SCALE GENOMIC DNA]</scope>
    <source>
        <strain evidence="8 9">MCWD5</strain>
    </source>
</reference>
<comment type="caution">
    <text evidence="8">The sequence shown here is derived from an EMBL/GenBank/DDBJ whole genome shotgun (WGS) entry which is preliminary data.</text>
</comment>
<evidence type="ECO:0000313" key="9">
    <source>
        <dbReference type="Proteomes" id="UP000255036"/>
    </source>
</evidence>
<dbReference type="AlphaFoldDB" id="A0A371AQQ0"/>
<evidence type="ECO:0000256" key="1">
    <source>
        <dbReference type="ARBA" id="ARBA00005322"/>
    </source>
</evidence>
<dbReference type="GO" id="GO:0045892">
    <property type="term" value="P:negative regulation of DNA-templated transcription"/>
    <property type="evidence" value="ECO:0007669"/>
    <property type="project" value="InterPro"/>
</dbReference>